<evidence type="ECO:0000259" key="7">
    <source>
        <dbReference type="Pfam" id="PF00155"/>
    </source>
</evidence>
<proteinExistence type="inferred from homology"/>
<keyword evidence="4" id="KW-0032">Aminotransferase</keyword>
<evidence type="ECO:0000256" key="1">
    <source>
        <dbReference type="ARBA" id="ARBA00001933"/>
    </source>
</evidence>
<dbReference type="InterPro" id="IPR015421">
    <property type="entry name" value="PyrdxlP-dep_Trfase_major"/>
</dbReference>
<keyword evidence="9" id="KW-1185">Reference proteome</keyword>
<dbReference type="Gene3D" id="3.90.1150.10">
    <property type="entry name" value="Aspartate Aminotransferase, domain 1"/>
    <property type="match status" value="1"/>
</dbReference>
<feature type="domain" description="Aminotransferase class I/classII large" evidence="7">
    <location>
        <begin position="83"/>
        <end position="453"/>
    </location>
</feature>
<dbReference type="Proteomes" id="UP001300502">
    <property type="component" value="Unassembled WGS sequence"/>
</dbReference>
<dbReference type="InterPro" id="IPR015424">
    <property type="entry name" value="PyrdxlP-dep_Trfase"/>
</dbReference>
<dbReference type="InterPro" id="IPR004839">
    <property type="entry name" value="Aminotransferase_I/II_large"/>
</dbReference>
<dbReference type="InterPro" id="IPR015422">
    <property type="entry name" value="PyrdxlP-dep_Trfase_small"/>
</dbReference>
<name>A0AAV9ILE0_9RHOD</name>
<dbReference type="GO" id="GO:0030170">
    <property type="term" value="F:pyridoxal phosphate binding"/>
    <property type="evidence" value="ECO:0007669"/>
    <property type="project" value="InterPro"/>
</dbReference>
<dbReference type="PANTHER" id="PTHR11879:SF22">
    <property type="entry name" value="ASPARTATE AMINOTRANSFERASE, MITOCHONDRIAL"/>
    <property type="match status" value="1"/>
</dbReference>
<organism evidence="8 9">
    <name type="scientific">Galdieria yellowstonensis</name>
    <dbReference type="NCBI Taxonomy" id="3028027"/>
    <lineage>
        <taxon>Eukaryota</taxon>
        <taxon>Rhodophyta</taxon>
        <taxon>Bangiophyceae</taxon>
        <taxon>Galdieriales</taxon>
        <taxon>Galdieriaceae</taxon>
        <taxon>Galdieria</taxon>
    </lineage>
</organism>
<dbReference type="CDD" id="cd00609">
    <property type="entry name" value="AAT_like"/>
    <property type="match status" value="1"/>
</dbReference>
<keyword evidence="5" id="KW-0808">Transferase</keyword>
<dbReference type="GO" id="GO:0004069">
    <property type="term" value="F:L-aspartate:2-oxoglutarate aminotransferase activity"/>
    <property type="evidence" value="ECO:0007669"/>
    <property type="project" value="UniProtKB-EC"/>
</dbReference>
<comment type="cofactor">
    <cofactor evidence="1">
        <name>pyridoxal 5'-phosphate</name>
        <dbReference type="ChEBI" id="CHEBI:597326"/>
    </cofactor>
</comment>
<evidence type="ECO:0000256" key="6">
    <source>
        <dbReference type="ARBA" id="ARBA00022898"/>
    </source>
</evidence>
<accession>A0AAV9ILE0</accession>
<comment type="subunit">
    <text evidence="3">Homodimer.</text>
</comment>
<gene>
    <name evidence="8" type="ORF">GAYE_SCF54G6240</name>
</gene>
<dbReference type="PRINTS" id="PR00799">
    <property type="entry name" value="TRANSAMINASE"/>
</dbReference>
<dbReference type="EMBL" id="JANCYU010000062">
    <property type="protein sequence ID" value="KAK4528303.1"/>
    <property type="molecule type" value="Genomic_DNA"/>
</dbReference>
<evidence type="ECO:0000313" key="8">
    <source>
        <dbReference type="EMBL" id="KAK4528303.1"/>
    </source>
</evidence>
<comment type="caution">
    <text evidence="8">The sequence shown here is derived from an EMBL/GenBank/DDBJ whole genome shotgun (WGS) entry which is preliminary data.</text>
</comment>
<keyword evidence="6" id="KW-0663">Pyridoxal phosphate</keyword>
<evidence type="ECO:0000256" key="5">
    <source>
        <dbReference type="ARBA" id="ARBA00022679"/>
    </source>
</evidence>
<evidence type="ECO:0000313" key="9">
    <source>
        <dbReference type="Proteomes" id="UP001300502"/>
    </source>
</evidence>
<dbReference type="SUPFAM" id="SSF53383">
    <property type="entry name" value="PLP-dependent transferases"/>
    <property type="match status" value="1"/>
</dbReference>
<dbReference type="InterPro" id="IPR000796">
    <property type="entry name" value="Asp_trans"/>
</dbReference>
<sequence>MHKLWSLLCRNVIYTYNKKNIQTFYSAAYNASPYRDLFSERKEPFGKMPKEGIQNIWENLPPATMESYLNTSWSCKKSEQTENKLDLATENILDEEGNPLVFQSVLKAREKISSQDIFSTDSCVLGDQEFLDDALKLAYGSEMYQRDHIAAIETVGGTGALRIAFEFISRCFISLDGQKPRVYVPNLCWPNYKEIIKSTGLKMRDYRSYRKNIQGIDLKSCLSDLFRATKGSVALLEASGQNPTGTDFSPEQWKEISQILKDRKYLCVVDMAYQGLVHGDLDRDALALRRLVEDGHQVIVCQSLSKSFSLQGNPIGTLSVLTSSKEEKEKVWTHIRSLSHSMLSSVPNYGRLIVKTILSNEALKKEWMEETQNLVKRMKATRQALHDQLVSLNKSNGVDWSFLLQQQGMFLFTGLEAEQVDKLQKEYNIYLQPDGRLNLGALTASQVERVGTAIHKMTLTNSTNSEQVSTE</sequence>
<evidence type="ECO:0000256" key="4">
    <source>
        <dbReference type="ARBA" id="ARBA00022576"/>
    </source>
</evidence>
<dbReference type="GO" id="GO:0006533">
    <property type="term" value="P:L-aspartate catabolic process"/>
    <property type="evidence" value="ECO:0007669"/>
    <property type="project" value="TreeGrafter"/>
</dbReference>
<dbReference type="Pfam" id="PF00155">
    <property type="entry name" value="Aminotran_1_2"/>
    <property type="match status" value="1"/>
</dbReference>
<dbReference type="GO" id="GO:0005739">
    <property type="term" value="C:mitochondrion"/>
    <property type="evidence" value="ECO:0007669"/>
    <property type="project" value="TreeGrafter"/>
</dbReference>
<dbReference type="Gene3D" id="3.40.640.10">
    <property type="entry name" value="Type I PLP-dependent aspartate aminotransferase-like (Major domain)"/>
    <property type="match status" value="1"/>
</dbReference>
<evidence type="ECO:0000256" key="3">
    <source>
        <dbReference type="ARBA" id="ARBA00011738"/>
    </source>
</evidence>
<comment type="similarity">
    <text evidence="2">Belongs to the class-I pyridoxal-phosphate-dependent aminotransferase family.</text>
</comment>
<dbReference type="PANTHER" id="PTHR11879">
    <property type="entry name" value="ASPARTATE AMINOTRANSFERASE"/>
    <property type="match status" value="1"/>
</dbReference>
<evidence type="ECO:0000256" key="2">
    <source>
        <dbReference type="ARBA" id="ARBA00007441"/>
    </source>
</evidence>
<protein>
    <recommendedName>
        <fullName evidence="7">Aminotransferase class I/classII large domain-containing protein</fullName>
    </recommendedName>
</protein>
<reference evidence="8 9" key="1">
    <citation type="submission" date="2022-07" db="EMBL/GenBank/DDBJ databases">
        <title>Genome-wide signatures of adaptation to extreme environments.</title>
        <authorList>
            <person name="Cho C.H."/>
            <person name="Yoon H.S."/>
        </authorList>
    </citation>
    <scope>NUCLEOTIDE SEQUENCE [LARGE SCALE GENOMIC DNA]</scope>
    <source>
        <strain evidence="8 9">108.79 E11</strain>
    </source>
</reference>
<dbReference type="AlphaFoldDB" id="A0AAV9ILE0"/>